<feature type="compositionally biased region" description="Low complexity" evidence="1">
    <location>
        <begin position="1"/>
        <end position="13"/>
    </location>
</feature>
<evidence type="ECO:0000313" key="3">
    <source>
        <dbReference type="Proteomes" id="UP001164286"/>
    </source>
</evidence>
<evidence type="ECO:0000313" key="2">
    <source>
        <dbReference type="EMBL" id="KAI9638949.1"/>
    </source>
</evidence>
<evidence type="ECO:0000256" key="1">
    <source>
        <dbReference type="SAM" id="MobiDB-lite"/>
    </source>
</evidence>
<proteinExistence type="predicted"/>
<gene>
    <name evidence="2" type="ORF">MKK02DRAFT_31227</name>
</gene>
<reference evidence="2" key="1">
    <citation type="journal article" date="2022" name="G3 (Bethesda)">
        <title>High quality genome of the basidiomycete yeast Dioszegia hungarica PDD-24b-2 isolated from cloud water.</title>
        <authorList>
            <person name="Jarrige D."/>
            <person name="Haridas S."/>
            <person name="Bleykasten-Grosshans C."/>
            <person name="Joly M."/>
            <person name="Nadalig T."/>
            <person name="Sancelme M."/>
            <person name="Vuilleumier S."/>
            <person name="Grigoriev I.V."/>
            <person name="Amato P."/>
            <person name="Bringel F."/>
        </authorList>
    </citation>
    <scope>NUCLEOTIDE SEQUENCE</scope>
    <source>
        <strain evidence="2">PDD-24b-2</strain>
    </source>
</reference>
<dbReference type="EMBL" id="JAKWFO010000002">
    <property type="protein sequence ID" value="KAI9638949.1"/>
    <property type="molecule type" value="Genomic_DNA"/>
</dbReference>
<protein>
    <submittedName>
        <fullName evidence="2">Uncharacterized protein</fullName>
    </submittedName>
</protein>
<keyword evidence="3" id="KW-1185">Reference proteome</keyword>
<feature type="compositionally biased region" description="Polar residues" evidence="1">
    <location>
        <begin position="22"/>
        <end position="33"/>
    </location>
</feature>
<comment type="caution">
    <text evidence="2">The sequence shown here is derived from an EMBL/GenBank/DDBJ whole genome shotgun (WGS) entry which is preliminary data.</text>
</comment>
<name>A0AA38HH59_9TREE</name>
<feature type="region of interest" description="Disordered" evidence="1">
    <location>
        <begin position="207"/>
        <end position="226"/>
    </location>
</feature>
<dbReference type="RefSeq" id="XP_052948726.1">
    <property type="nucleotide sequence ID" value="XM_053088240.1"/>
</dbReference>
<dbReference type="GeneID" id="77727445"/>
<accession>A0AA38HH59</accession>
<feature type="region of interest" description="Disordered" evidence="1">
    <location>
        <begin position="1"/>
        <end position="34"/>
    </location>
</feature>
<organism evidence="2 3">
    <name type="scientific">Dioszegia hungarica</name>
    <dbReference type="NCBI Taxonomy" id="4972"/>
    <lineage>
        <taxon>Eukaryota</taxon>
        <taxon>Fungi</taxon>
        <taxon>Dikarya</taxon>
        <taxon>Basidiomycota</taxon>
        <taxon>Agaricomycotina</taxon>
        <taxon>Tremellomycetes</taxon>
        <taxon>Tremellales</taxon>
        <taxon>Bulleribasidiaceae</taxon>
        <taxon>Dioszegia</taxon>
    </lineage>
</organism>
<sequence length="364" mass="38333">MFDNNNDNTSNFSYGSGAPDTSPGTSLAQSPPSRDNEFQNFMFGNYGINTLSVTPEPASPPVSPGTVTPYTAPSVYPSYYQDDDLSSAPFATAFVPGWQDGYVPPAPSAYVPVADSFGYNAPSSYSGHVYPSVFQSDDLTPVVPPSPTPSIDFADPIWSIRPTADDHSWSYIDPRLLQPVPVASPFSVSDDSLQTVIVAKVPGTSRSVPVSVADSSEDEVESTGNTTVVEQRHDGSVIITQQGHRHPNGCDACAPGPRGRGVPCMVHPDFPKCARCTAWGKFCSLNYKVSGGGGGGNDDTPWTIYSNNVMSGAGVDHKFASATTCSTARVGRVRAGSGRAGGSECRGARVVLLIDDDNGAVAYR</sequence>
<dbReference type="Proteomes" id="UP001164286">
    <property type="component" value="Unassembled WGS sequence"/>
</dbReference>
<dbReference type="AlphaFoldDB" id="A0AA38HH59"/>